<reference evidence="1" key="2">
    <citation type="submission" date="2022-01" db="EMBL/GenBank/DDBJ databases">
        <authorList>
            <person name="Yamashiro T."/>
            <person name="Shiraishi A."/>
            <person name="Satake H."/>
            <person name="Nakayama K."/>
        </authorList>
    </citation>
    <scope>NUCLEOTIDE SEQUENCE</scope>
</reference>
<dbReference type="EMBL" id="BQNB010015714">
    <property type="protein sequence ID" value="GJT43276.1"/>
    <property type="molecule type" value="Genomic_DNA"/>
</dbReference>
<organism evidence="1 2">
    <name type="scientific">Tanacetum coccineum</name>
    <dbReference type="NCBI Taxonomy" id="301880"/>
    <lineage>
        <taxon>Eukaryota</taxon>
        <taxon>Viridiplantae</taxon>
        <taxon>Streptophyta</taxon>
        <taxon>Embryophyta</taxon>
        <taxon>Tracheophyta</taxon>
        <taxon>Spermatophyta</taxon>
        <taxon>Magnoliopsida</taxon>
        <taxon>eudicotyledons</taxon>
        <taxon>Gunneridae</taxon>
        <taxon>Pentapetalae</taxon>
        <taxon>asterids</taxon>
        <taxon>campanulids</taxon>
        <taxon>Asterales</taxon>
        <taxon>Asteraceae</taxon>
        <taxon>Asteroideae</taxon>
        <taxon>Anthemideae</taxon>
        <taxon>Anthemidinae</taxon>
        <taxon>Tanacetum</taxon>
    </lineage>
</organism>
<reference evidence="1" key="1">
    <citation type="journal article" date="2022" name="Int. J. Mol. Sci.">
        <title>Draft Genome of Tanacetum Coccineum: Genomic Comparison of Closely Related Tanacetum-Family Plants.</title>
        <authorList>
            <person name="Yamashiro T."/>
            <person name="Shiraishi A."/>
            <person name="Nakayama K."/>
            <person name="Satake H."/>
        </authorList>
    </citation>
    <scope>NUCLEOTIDE SEQUENCE</scope>
</reference>
<name>A0ABQ5DYJ8_9ASTR</name>
<evidence type="ECO:0000313" key="2">
    <source>
        <dbReference type="Proteomes" id="UP001151760"/>
    </source>
</evidence>
<keyword evidence="2" id="KW-1185">Reference proteome</keyword>
<dbReference type="Proteomes" id="UP001151760">
    <property type="component" value="Unassembled WGS sequence"/>
</dbReference>
<evidence type="ECO:0000313" key="1">
    <source>
        <dbReference type="EMBL" id="GJT43276.1"/>
    </source>
</evidence>
<sequence length="114" mass="12378">MAASARASELCFNLLSSMADSSKLRYSLHSSLQLIFKPPQEPASSVSTFLAVWQLSREPVSFVVAFTADYNLYGSLHNSLLLMCLPSSGAAFLAVLRPIAYNLCGSLRSSLQLM</sequence>
<gene>
    <name evidence="1" type="ORF">Tco_0951991</name>
</gene>
<proteinExistence type="predicted"/>
<accession>A0ABQ5DYJ8</accession>
<protein>
    <submittedName>
        <fullName evidence="1">Uncharacterized protein</fullName>
    </submittedName>
</protein>
<comment type="caution">
    <text evidence="1">The sequence shown here is derived from an EMBL/GenBank/DDBJ whole genome shotgun (WGS) entry which is preliminary data.</text>
</comment>